<evidence type="ECO:0000313" key="5">
    <source>
        <dbReference type="EMBL" id="MFK58345.1"/>
    </source>
</evidence>
<dbReference type="GO" id="GO:0003700">
    <property type="term" value="F:DNA-binding transcription factor activity"/>
    <property type="evidence" value="ECO:0007669"/>
    <property type="project" value="InterPro"/>
</dbReference>
<evidence type="ECO:0000256" key="2">
    <source>
        <dbReference type="ARBA" id="ARBA00023125"/>
    </source>
</evidence>
<dbReference type="InterPro" id="IPR018771">
    <property type="entry name" value="PocR_dom"/>
</dbReference>
<dbReference type="Gene3D" id="1.10.10.60">
    <property type="entry name" value="Homeodomain-like"/>
    <property type="match status" value="2"/>
</dbReference>
<organism evidence="5">
    <name type="scientific">Salmonella enterica</name>
    <name type="common">Salmonella choleraesuis</name>
    <dbReference type="NCBI Taxonomy" id="28901"/>
    <lineage>
        <taxon>Bacteria</taxon>
        <taxon>Pseudomonadati</taxon>
        <taxon>Pseudomonadota</taxon>
        <taxon>Gammaproteobacteria</taxon>
        <taxon>Enterobacterales</taxon>
        <taxon>Enterobacteriaceae</taxon>
        <taxon>Salmonella</taxon>
    </lineage>
</organism>
<dbReference type="InterPro" id="IPR018060">
    <property type="entry name" value="HTH_AraC"/>
</dbReference>
<dbReference type="AlphaFoldDB" id="A0A3J4LJH2"/>
<keyword evidence="2" id="KW-0238">DNA-binding</keyword>
<comment type="caution">
    <text evidence="5">The sequence shown here is derived from an EMBL/GenBank/DDBJ whole genome shotgun (WGS) entry which is preliminary data.</text>
</comment>
<reference evidence="5" key="1">
    <citation type="submission" date="2018-11" db="EMBL/GenBank/DDBJ databases">
        <authorList>
            <consortium name="PulseNet: The National Subtyping Network for Foodborne Disease Surveillance"/>
            <person name="Tarr C.L."/>
            <person name="Trees E."/>
            <person name="Katz L.S."/>
            <person name="Carleton-Romer H.A."/>
            <person name="Stroika S."/>
            <person name="Kucerova Z."/>
            <person name="Roache K.F."/>
            <person name="Sabol A.L."/>
            <person name="Besser J."/>
            <person name="Gerner-Smidt P."/>
        </authorList>
    </citation>
    <scope>NUCLEOTIDE SEQUENCE [LARGE SCALE GENOMIC DNA]</scope>
    <source>
        <strain evidence="5">PNUSAS059842</strain>
    </source>
</reference>
<sequence>MSPPCRQKRYLLRFHTLARLFTAATEFTTFIVDINGNAGTDNVACNPFCTLMRAHNYYAKYCPQCDRYCAWHALSASKPQILNCYAGLSFFSVPLVENQQVCGFIVCGKVRVKNQEYKAIDLMNIEPWENDTALRKAWWSLKVIDNNRLAAAVNLLSFMVNSFTSNTDTILVENLLTSSETDYSLSRHEKKRIAVLRYIEANLYSKLTLDSVAAHVCLSANYFSRFFKKRQGINFKTWVNQRRMHRAGELLRNTDQTIDHIARKLQYAQTSYFCRVFHATYHMSPQMYRRHRQLV</sequence>
<protein>
    <submittedName>
        <fullName evidence="5">Helix-turn-helix domain-containing protein</fullName>
    </submittedName>
</protein>
<feature type="domain" description="HTH araC/xylS-type" evidence="4">
    <location>
        <begin position="193"/>
        <end position="291"/>
    </location>
</feature>
<dbReference type="Pfam" id="PF10114">
    <property type="entry name" value="PocR"/>
    <property type="match status" value="1"/>
</dbReference>
<accession>A0A3J4LJH2</accession>
<dbReference type="PANTHER" id="PTHR43280:SF10">
    <property type="entry name" value="REGULATORY PROTEIN POCR"/>
    <property type="match status" value="1"/>
</dbReference>
<keyword evidence="3" id="KW-0804">Transcription</keyword>
<gene>
    <name evidence="5" type="ORF">EEM01_20310</name>
</gene>
<keyword evidence="1" id="KW-0805">Transcription regulation</keyword>
<dbReference type="Pfam" id="PF12833">
    <property type="entry name" value="HTH_18"/>
    <property type="match status" value="1"/>
</dbReference>
<dbReference type="GO" id="GO:0043565">
    <property type="term" value="F:sequence-specific DNA binding"/>
    <property type="evidence" value="ECO:0007669"/>
    <property type="project" value="InterPro"/>
</dbReference>
<dbReference type="SMART" id="SM00342">
    <property type="entry name" value="HTH_ARAC"/>
    <property type="match status" value="1"/>
</dbReference>
<evidence type="ECO:0000259" key="4">
    <source>
        <dbReference type="PROSITE" id="PS01124"/>
    </source>
</evidence>
<dbReference type="InterPro" id="IPR009057">
    <property type="entry name" value="Homeodomain-like_sf"/>
</dbReference>
<evidence type="ECO:0000256" key="1">
    <source>
        <dbReference type="ARBA" id="ARBA00023015"/>
    </source>
</evidence>
<dbReference type="SUPFAM" id="SSF46689">
    <property type="entry name" value="Homeodomain-like"/>
    <property type="match status" value="2"/>
</dbReference>
<proteinExistence type="predicted"/>
<evidence type="ECO:0000256" key="3">
    <source>
        <dbReference type="ARBA" id="ARBA00023163"/>
    </source>
</evidence>
<dbReference type="PANTHER" id="PTHR43280">
    <property type="entry name" value="ARAC-FAMILY TRANSCRIPTIONAL REGULATOR"/>
    <property type="match status" value="1"/>
</dbReference>
<name>A0A3J4LJH2_SALER</name>
<dbReference type="Proteomes" id="UP000839509">
    <property type="component" value="Unassembled WGS sequence"/>
</dbReference>
<dbReference type="EMBL" id="RMTL01000027">
    <property type="protein sequence ID" value="MFK58345.1"/>
    <property type="molecule type" value="Genomic_DNA"/>
</dbReference>
<dbReference type="PROSITE" id="PS01124">
    <property type="entry name" value="HTH_ARAC_FAMILY_2"/>
    <property type="match status" value="1"/>
</dbReference>